<sequence length="119" mass="13286">MNPNGEEDIIVAESPIDQPILIEKERGLTRGYYTIYDEDSEQTFFLPGGVLEEQVENESGEPLTFPETIDAMGSVKSEDGVATVQYTMDEELVTEFDQIVFENAIQLAALDFHAAEVHL</sequence>
<dbReference type="BioCyc" id="JESP1508404:G14D9-9481-MONOMER"/>
<protein>
    <submittedName>
        <fullName evidence="1">Uncharacterized protein</fullName>
    </submittedName>
</protein>
<dbReference type="OrthoDB" id="2451110at2"/>
<gene>
    <name evidence="1" type="ORF">JMA_02640</name>
</gene>
<accession>A0A0B5AHM8</accession>
<name>A0A0B5AHM8_9BACL</name>
<dbReference type="STRING" id="1508404.JMA_02640"/>
<dbReference type="AlphaFoldDB" id="A0A0B5AHM8"/>
<reference evidence="1 2" key="1">
    <citation type="submission" date="2014-08" db="EMBL/GenBank/DDBJ databases">
        <title>Complete genome of a marine bacteria Jeotgalibacillus malaysiensis.</title>
        <authorList>
            <person name="Yaakop A.S."/>
            <person name="Chan K.-G."/>
            <person name="Goh K.M."/>
        </authorList>
    </citation>
    <scope>NUCLEOTIDE SEQUENCE [LARGE SCALE GENOMIC DNA]</scope>
    <source>
        <strain evidence="1 2">D5</strain>
    </source>
</reference>
<evidence type="ECO:0000313" key="2">
    <source>
        <dbReference type="Proteomes" id="UP000031449"/>
    </source>
</evidence>
<evidence type="ECO:0000313" key="1">
    <source>
        <dbReference type="EMBL" id="AJD89581.1"/>
    </source>
</evidence>
<dbReference type="HOGENOM" id="CLU_2058211_0_0_9"/>
<dbReference type="KEGG" id="jeo:JMA_02640"/>
<dbReference type="EMBL" id="CP009416">
    <property type="protein sequence ID" value="AJD89581.1"/>
    <property type="molecule type" value="Genomic_DNA"/>
</dbReference>
<keyword evidence="2" id="KW-1185">Reference proteome</keyword>
<proteinExistence type="predicted"/>
<organism evidence="1 2">
    <name type="scientific">Jeotgalibacillus malaysiensis</name>
    <dbReference type="NCBI Taxonomy" id="1508404"/>
    <lineage>
        <taxon>Bacteria</taxon>
        <taxon>Bacillati</taxon>
        <taxon>Bacillota</taxon>
        <taxon>Bacilli</taxon>
        <taxon>Bacillales</taxon>
        <taxon>Caryophanaceae</taxon>
        <taxon>Jeotgalibacillus</taxon>
    </lineage>
</organism>
<dbReference type="Proteomes" id="UP000031449">
    <property type="component" value="Chromosome"/>
</dbReference>